<gene>
    <name evidence="1" type="ORF">LIER_34542</name>
</gene>
<dbReference type="SUPFAM" id="SSF55008">
    <property type="entry name" value="HMA, heavy metal-associated domain"/>
    <property type="match status" value="1"/>
</dbReference>
<evidence type="ECO:0000313" key="2">
    <source>
        <dbReference type="Proteomes" id="UP001454036"/>
    </source>
</evidence>
<protein>
    <recommendedName>
        <fullName evidence="3">HMA domain-containing protein</fullName>
    </recommendedName>
</protein>
<comment type="caution">
    <text evidence="1">The sequence shown here is derived from an EMBL/GenBank/DDBJ whole genome shotgun (WGS) entry which is preliminary data.</text>
</comment>
<name>A0AAV3S0L5_LITER</name>
<keyword evidence="2" id="KW-1185">Reference proteome</keyword>
<dbReference type="Gene3D" id="3.30.70.100">
    <property type="match status" value="1"/>
</dbReference>
<evidence type="ECO:0000313" key="1">
    <source>
        <dbReference type="EMBL" id="GAA0187254.1"/>
    </source>
</evidence>
<dbReference type="Proteomes" id="UP001454036">
    <property type="component" value="Unassembled WGS sequence"/>
</dbReference>
<dbReference type="EMBL" id="BAABME010014533">
    <property type="protein sequence ID" value="GAA0187254.1"/>
    <property type="molecule type" value="Genomic_DNA"/>
</dbReference>
<reference evidence="1 2" key="1">
    <citation type="submission" date="2024-01" db="EMBL/GenBank/DDBJ databases">
        <title>The complete chloroplast genome sequence of Lithospermum erythrorhizon: insights into the phylogenetic relationship among Boraginaceae species and the maternal lineages of purple gromwells.</title>
        <authorList>
            <person name="Okada T."/>
            <person name="Watanabe K."/>
        </authorList>
    </citation>
    <scope>NUCLEOTIDE SEQUENCE [LARGE SCALE GENOMIC DNA]</scope>
</reference>
<evidence type="ECO:0008006" key="3">
    <source>
        <dbReference type="Google" id="ProtNLM"/>
    </source>
</evidence>
<proteinExistence type="predicted"/>
<sequence length="96" mass="11218">MVMRLNLDCNACCKKLKRNLLKMKEVETYLIEKEDNTVSVCGRGVPADVAIKIRRRMKRRVQILEIQDMGNVNEHHVEQITPQHPPENATMQHMHN</sequence>
<dbReference type="PANTHER" id="PTHR47294">
    <property type="entry name" value="OS08G0431150 PROTEIN"/>
    <property type="match status" value="1"/>
</dbReference>
<organism evidence="1 2">
    <name type="scientific">Lithospermum erythrorhizon</name>
    <name type="common">Purple gromwell</name>
    <name type="synonym">Lithospermum officinale var. erythrorhizon</name>
    <dbReference type="NCBI Taxonomy" id="34254"/>
    <lineage>
        <taxon>Eukaryota</taxon>
        <taxon>Viridiplantae</taxon>
        <taxon>Streptophyta</taxon>
        <taxon>Embryophyta</taxon>
        <taxon>Tracheophyta</taxon>
        <taxon>Spermatophyta</taxon>
        <taxon>Magnoliopsida</taxon>
        <taxon>eudicotyledons</taxon>
        <taxon>Gunneridae</taxon>
        <taxon>Pentapetalae</taxon>
        <taxon>asterids</taxon>
        <taxon>lamiids</taxon>
        <taxon>Boraginales</taxon>
        <taxon>Boraginaceae</taxon>
        <taxon>Boraginoideae</taxon>
        <taxon>Lithospermeae</taxon>
        <taxon>Lithospermum</taxon>
    </lineage>
</organism>
<dbReference type="AlphaFoldDB" id="A0AAV3S0L5"/>
<dbReference type="InterPro" id="IPR036163">
    <property type="entry name" value="HMA_dom_sf"/>
</dbReference>
<accession>A0AAV3S0L5</accession>
<dbReference type="PANTHER" id="PTHR47294:SF4">
    <property type="entry name" value="HEAVY METAL-ASSOCIATED ISOPRENYLATED PLANT PROTEIN 26-LIKE ISOFORM X1"/>
    <property type="match status" value="1"/>
</dbReference>
<dbReference type="GO" id="GO:0046872">
    <property type="term" value="F:metal ion binding"/>
    <property type="evidence" value="ECO:0007669"/>
    <property type="project" value="InterPro"/>
</dbReference>